<dbReference type="KEGG" id="cpas:Clopa_4400"/>
<dbReference type="Proteomes" id="UP000013523">
    <property type="component" value="Chromosome"/>
</dbReference>
<name>R4K7F9_CLOPA</name>
<gene>
    <name evidence="1" type="ORF">Clopa_4400</name>
</gene>
<keyword evidence="2" id="KW-1185">Reference proteome</keyword>
<dbReference type="AlphaFoldDB" id="R4K7F9"/>
<reference evidence="1 2" key="1">
    <citation type="submission" date="2012-01" db="EMBL/GenBank/DDBJ databases">
        <title>Complete sequence of chromosome of Clostridium pasteurianum BC1.</title>
        <authorList>
            <consortium name="US DOE Joint Genome Institute"/>
            <person name="Lucas S."/>
            <person name="Han J."/>
            <person name="Lapidus A."/>
            <person name="Cheng J.-F."/>
            <person name="Goodwin L."/>
            <person name="Pitluck S."/>
            <person name="Peters L."/>
            <person name="Mikhailova N."/>
            <person name="Teshima H."/>
            <person name="Detter J.C."/>
            <person name="Han C."/>
            <person name="Tapia R."/>
            <person name="Land M."/>
            <person name="Hauser L."/>
            <person name="Kyrpides N."/>
            <person name="Ivanova N."/>
            <person name="Pagani I."/>
            <person name="Dunn J."/>
            <person name="Taghavi S."/>
            <person name="Francis A."/>
            <person name="van der Lelie D."/>
            <person name="Woyke T."/>
        </authorList>
    </citation>
    <scope>NUCLEOTIDE SEQUENCE [LARGE SCALE GENOMIC DNA]</scope>
    <source>
        <strain evidence="1 2">BC1</strain>
    </source>
</reference>
<proteinExistence type="predicted"/>
<sequence length="62" mass="6715">MKIVSGINTKAAIKNALASPNFSPIKPTAGKMVTINILKHKESKDNIVIKNEISLTNLNIDL</sequence>
<evidence type="ECO:0000313" key="2">
    <source>
        <dbReference type="Proteomes" id="UP000013523"/>
    </source>
</evidence>
<dbReference type="HOGENOM" id="CLU_2896157_0_0_9"/>
<organism evidence="1 2">
    <name type="scientific">Clostridium pasteurianum BC1</name>
    <dbReference type="NCBI Taxonomy" id="86416"/>
    <lineage>
        <taxon>Bacteria</taxon>
        <taxon>Bacillati</taxon>
        <taxon>Bacillota</taxon>
        <taxon>Clostridia</taxon>
        <taxon>Eubacteriales</taxon>
        <taxon>Clostridiaceae</taxon>
        <taxon>Clostridium</taxon>
    </lineage>
</organism>
<protein>
    <submittedName>
        <fullName evidence="1">Uncharacterized protein</fullName>
    </submittedName>
</protein>
<dbReference type="EMBL" id="CP003261">
    <property type="protein sequence ID" value="AGK99112.1"/>
    <property type="molecule type" value="Genomic_DNA"/>
</dbReference>
<dbReference type="RefSeq" id="WP_015617384.1">
    <property type="nucleotide sequence ID" value="NC_021182.1"/>
</dbReference>
<evidence type="ECO:0000313" key="1">
    <source>
        <dbReference type="EMBL" id="AGK99112.1"/>
    </source>
</evidence>
<accession>R4K7F9</accession>